<dbReference type="RefSeq" id="WP_125549230.1">
    <property type="nucleotide sequence ID" value="NZ_JBGQPK010000032.1"/>
</dbReference>
<dbReference type="PROSITE" id="PS50943">
    <property type="entry name" value="HTH_CROC1"/>
    <property type="match status" value="1"/>
</dbReference>
<dbReference type="CDD" id="cd00093">
    <property type="entry name" value="HTH_XRE"/>
    <property type="match status" value="1"/>
</dbReference>
<comment type="caution">
    <text evidence="2">The sequence shown here is derived from an EMBL/GenBank/DDBJ whole genome shotgun (WGS) entry which is preliminary data.</text>
</comment>
<feature type="domain" description="HTH cro/C1-type" evidence="1">
    <location>
        <begin position="41"/>
        <end position="94"/>
    </location>
</feature>
<dbReference type="InterPro" id="IPR010982">
    <property type="entry name" value="Lambda_DNA-bd_dom_sf"/>
</dbReference>
<dbReference type="Gene3D" id="1.10.260.40">
    <property type="entry name" value="lambda repressor-like DNA-binding domains"/>
    <property type="match status" value="1"/>
</dbReference>
<reference evidence="2 3" key="1">
    <citation type="submission" date="2024-08" db="EMBL/GenBank/DDBJ databases">
        <authorList>
            <person name="Arias E."/>
        </authorList>
    </citation>
    <scope>NUCLEOTIDE SEQUENCE [LARGE SCALE GENOMIC DNA]</scope>
    <source>
        <strain evidence="2 3">FAM 25317</strain>
    </source>
</reference>
<dbReference type="InterPro" id="IPR001387">
    <property type="entry name" value="Cro/C1-type_HTH"/>
</dbReference>
<dbReference type="Pfam" id="PF01381">
    <property type="entry name" value="HTH_3"/>
    <property type="match status" value="1"/>
</dbReference>
<keyword evidence="3" id="KW-1185">Reference proteome</keyword>
<name>A0ABW8UHE0_9LACO</name>
<evidence type="ECO:0000259" key="1">
    <source>
        <dbReference type="PROSITE" id="PS50943"/>
    </source>
</evidence>
<sequence length="96" mass="10430">MAKELTHTASVDDLIKASLENPAFREGFYTEYNQLASAAALIEARQMAGLTQQELAMRAKLPQTTIARIERGHNTSIATLTKLANALGKKVTVTIT</sequence>
<evidence type="ECO:0000313" key="2">
    <source>
        <dbReference type="EMBL" id="MFL2029620.1"/>
    </source>
</evidence>
<organism evidence="2 3">
    <name type="scientific">Loigolactobacillus zhaoyuanensis</name>
    <dbReference type="NCBI Taxonomy" id="2486017"/>
    <lineage>
        <taxon>Bacteria</taxon>
        <taxon>Bacillati</taxon>
        <taxon>Bacillota</taxon>
        <taxon>Bacilli</taxon>
        <taxon>Lactobacillales</taxon>
        <taxon>Lactobacillaceae</taxon>
        <taxon>Loigolactobacillus</taxon>
    </lineage>
</organism>
<protein>
    <submittedName>
        <fullName evidence="2">Helix-turn-helix domain-containing protein</fullName>
    </submittedName>
</protein>
<dbReference type="SMART" id="SM00530">
    <property type="entry name" value="HTH_XRE"/>
    <property type="match status" value="1"/>
</dbReference>
<accession>A0ABW8UHE0</accession>
<dbReference type="SUPFAM" id="SSF47413">
    <property type="entry name" value="lambda repressor-like DNA-binding domains"/>
    <property type="match status" value="1"/>
</dbReference>
<gene>
    <name evidence="2" type="ORF">ACEN34_08320</name>
</gene>
<dbReference type="Proteomes" id="UP001625389">
    <property type="component" value="Unassembled WGS sequence"/>
</dbReference>
<proteinExistence type="predicted"/>
<evidence type="ECO:0000313" key="3">
    <source>
        <dbReference type="Proteomes" id="UP001625389"/>
    </source>
</evidence>
<dbReference type="EMBL" id="JBGQPK010000032">
    <property type="protein sequence ID" value="MFL2029620.1"/>
    <property type="molecule type" value="Genomic_DNA"/>
</dbReference>